<reference evidence="2" key="1">
    <citation type="journal article" date="2020" name="Nat. Genet.">
        <title>Genomic diversifications of five Gossypium allopolyploid species and their impact on cotton improvement.</title>
        <authorList>
            <person name="Chen Z.J."/>
            <person name="Sreedasyam A."/>
            <person name="Ando A."/>
            <person name="Song Q."/>
            <person name="De Santiago L.M."/>
            <person name="Hulse-Kemp A.M."/>
            <person name="Ding M."/>
            <person name="Ye W."/>
            <person name="Kirkbride R.C."/>
            <person name="Jenkins J."/>
            <person name="Plott C."/>
            <person name="Lovell J."/>
            <person name="Lin Y.M."/>
            <person name="Vaughn R."/>
            <person name="Liu B."/>
            <person name="Simpson S."/>
            <person name="Scheffler B.E."/>
            <person name="Wen L."/>
            <person name="Saski C.A."/>
            <person name="Grover C.E."/>
            <person name="Hu G."/>
            <person name="Conover J.L."/>
            <person name="Carlson J.W."/>
            <person name="Shu S."/>
            <person name="Boston L.B."/>
            <person name="Williams M."/>
            <person name="Peterson D.G."/>
            <person name="McGee K."/>
            <person name="Jones D.C."/>
            <person name="Wendel J.F."/>
            <person name="Stelly D.M."/>
            <person name="Grimwood J."/>
            <person name="Schmutz J."/>
        </authorList>
    </citation>
    <scope>NUCLEOTIDE SEQUENCE [LARGE SCALE GENOMIC DNA]</scope>
    <source>
        <strain evidence="2">cv. TM-1</strain>
    </source>
</reference>
<evidence type="ECO:0000259" key="1">
    <source>
        <dbReference type="Pfam" id="PF24626"/>
    </source>
</evidence>
<accession>A0ABM3A7E0</accession>
<dbReference type="RefSeq" id="XP_040950753.1">
    <property type="nucleotide sequence ID" value="XM_041094819.1"/>
</dbReference>
<dbReference type="Proteomes" id="UP000818029">
    <property type="component" value="Chromosome A03"/>
</dbReference>
<sequence>MAPYKALYSHKCRTPLRWTELGERRVLSPKLFSETEDKVRLIRDCLKAIFDGQKSYTYLKRRENEYSVGDFVFLKVSPWKKVLRFSLKGKLSLRFIEPYQILKRVGLVVYQLELRPDLDRIHDVFHILMLRRCCSDPTHIVPVKEIEVRPNLTFEEESVQILNHDVKFLQKKSIPLVKVL</sequence>
<keyword evidence="2" id="KW-1185">Reference proteome</keyword>
<dbReference type="PANTHER" id="PTHR46148:SF44">
    <property type="entry name" value="GAG-POL POLYPROTEIN"/>
    <property type="match status" value="1"/>
</dbReference>
<dbReference type="GeneID" id="121218077"/>
<name>A0ABM3A7E0_GOSHI</name>
<feature type="domain" description="Tf2-1-like SH3-like" evidence="1">
    <location>
        <begin position="69"/>
        <end position="133"/>
    </location>
</feature>
<proteinExistence type="predicted"/>
<evidence type="ECO:0000313" key="3">
    <source>
        <dbReference type="RefSeq" id="XP_040950753.1"/>
    </source>
</evidence>
<reference evidence="3" key="2">
    <citation type="submission" date="2025-08" db="UniProtKB">
        <authorList>
            <consortium name="RefSeq"/>
        </authorList>
    </citation>
    <scope>IDENTIFICATION</scope>
</reference>
<protein>
    <recommendedName>
        <fullName evidence="1">Tf2-1-like SH3-like domain-containing protein</fullName>
    </recommendedName>
</protein>
<organism evidence="2 3">
    <name type="scientific">Gossypium hirsutum</name>
    <name type="common">Upland cotton</name>
    <name type="synonym">Gossypium mexicanum</name>
    <dbReference type="NCBI Taxonomy" id="3635"/>
    <lineage>
        <taxon>Eukaryota</taxon>
        <taxon>Viridiplantae</taxon>
        <taxon>Streptophyta</taxon>
        <taxon>Embryophyta</taxon>
        <taxon>Tracheophyta</taxon>
        <taxon>Spermatophyta</taxon>
        <taxon>Magnoliopsida</taxon>
        <taxon>eudicotyledons</taxon>
        <taxon>Gunneridae</taxon>
        <taxon>Pentapetalae</taxon>
        <taxon>rosids</taxon>
        <taxon>malvids</taxon>
        <taxon>Malvales</taxon>
        <taxon>Malvaceae</taxon>
        <taxon>Malvoideae</taxon>
        <taxon>Gossypium</taxon>
    </lineage>
</organism>
<gene>
    <name evidence="3" type="primary">LOC121218077</name>
</gene>
<evidence type="ECO:0000313" key="2">
    <source>
        <dbReference type="Proteomes" id="UP000818029"/>
    </source>
</evidence>
<dbReference type="Pfam" id="PF24626">
    <property type="entry name" value="SH3_Tf2-1"/>
    <property type="match status" value="1"/>
</dbReference>
<dbReference type="InterPro" id="IPR056924">
    <property type="entry name" value="SH3_Tf2-1"/>
</dbReference>
<dbReference type="PANTHER" id="PTHR46148">
    <property type="entry name" value="CHROMO DOMAIN-CONTAINING PROTEIN"/>
    <property type="match status" value="1"/>
</dbReference>